<comment type="caution">
    <text evidence="1">The sequence shown here is derived from an EMBL/GenBank/DDBJ whole genome shotgun (WGS) entry which is preliminary data.</text>
</comment>
<dbReference type="AlphaFoldDB" id="A0A6G0ZQY5"/>
<reference evidence="1 2" key="1">
    <citation type="submission" date="2019-08" db="EMBL/GenBank/DDBJ databases">
        <title>Whole genome of Aphis craccivora.</title>
        <authorList>
            <person name="Voronova N.V."/>
            <person name="Shulinski R.S."/>
            <person name="Bandarenka Y.V."/>
            <person name="Zhorov D.G."/>
            <person name="Warner D."/>
        </authorList>
    </citation>
    <scope>NUCLEOTIDE SEQUENCE [LARGE SCALE GENOMIC DNA]</scope>
    <source>
        <strain evidence="1">180601</strain>
        <tissue evidence="1">Whole Body</tissue>
    </source>
</reference>
<gene>
    <name evidence="1" type="ORF">FWK35_00000038</name>
</gene>
<protein>
    <submittedName>
        <fullName evidence="1">Uncharacterized protein</fullName>
    </submittedName>
</protein>
<organism evidence="1 2">
    <name type="scientific">Aphis craccivora</name>
    <name type="common">Cowpea aphid</name>
    <dbReference type="NCBI Taxonomy" id="307492"/>
    <lineage>
        <taxon>Eukaryota</taxon>
        <taxon>Metazoa</taxon>
        <taxon>Ecdysozoa</taxon>
        <taxon>Arthropoda</taxon>
        <taxon>Hexapoda</taxon>
        <taxon>Insecta</taxon>
        <taxon>Pterygota</taxon>
        <taxon>Neoptera</taxon>
        <taxon>Paraneoptera</taxon>
        <taxon>Hemiptera</taxon>
        <taxon>Sternorrhyncha</taxon>
        <taxon>Aphidomorpha</taxon>
        <taxon>Aphidoidea</taxon>
        <taxon>Aphididae</taxon>
        <taxon>Aphidini</taxon>
        <taxon>Aphis</taxon>
        <taxon>Aphis</taxon>
    </lineage>
</organism>
<dbReference type="Proteomes" id="UP000478052">
    <property type="component" value="Unassembled WGS sequence"/>
</dbReference>
<accession>A0A6G0ZQY5</accession>
<proteinExistence type="predicted"/>
<keyword evidence="2" id="KW-1185">Reference proteome</keyword>
<dbReference type="EMBL" id="VUJU01000031">
    <property type="protein sequence ID" value="KAF0773772.1"/>
    <property type="molecule type" value="Genomic_DNA"/>
</dbReference>
<evidence type="ECO:0000313" key="2">
    <source>
        <dbReference type="Proteomes" id="UP000478052"/>
    </source>
</evidence>
<name>A0A6G0ZQY5_APHCR</name>
<sequence length="45" mass="5142">MSHTKVVAINHDSMFGPVESHFSWKKVMVKLHSDKKKVVVELHLG</sequence>
<evidence type="ECO:0000313" key="1">
    <source>
        <dbReference type="EMBL" id="KAF0773772.1"/>
    </source>
</evidence>